<organism evidence="1 2">
    <name type="scientific">Dryococelus australis</name>
    <dbReference type="NCBI Taxonomy" id="614101"/>
    <lineage>
        <taxon>Eukaryota</taxon>
        <taxon>Metazoa</taxon>
        <taxon>Ecdysozoa</taxon>
        <taxon>Arthropoda</taxon>
        <taxon>Hexapoda</taxon>
        <taxon>Insecta</taxon>
        <taxon>Pterygota</taxon>
        <taxon>Neoptera</taxon>
        <taxon>Polyneoptera</taxon>
        <taxon>Phasmatodea</taxon>
        <taxon>Verophasmatodea</taxon>
        <taxon>Anareolatae</taxon>
        <taxon>Phasmatidae</taxon>
        <taxon>Eurycanthinae</taxon>
        <taxon>Dryococelus</taxon>
    </lineage>
</organism>
<accession>A0ABQ9G3Y6</accession>
<gene>
    <name evidence="1" type="ORF">PR048_033231</name>
</gene>
<keyword evidence="2" id="KW-1185">Reference proteome</keyword>
<proteinExistence type="predicted"/>
<evidence type="ECO:0000313" key="1">
    <source>
        <dbReference type="EMBL" id="KAJ8865711.1"/>
    </source>
</evidence>
<dbReference type="EMBL" id="JARBHB010000017">
    <property type="protein sequence ID" value="KAJ8865711.1"/>
    <property type="molecule type" value="Genomic_DNA"/>
</dbReference>
<reference evidence="1 2" key="1">
    <citation type="submission" date="2023-02" db="EMBL/GenBank/DDBJ databases">
        <title>LHISI_Scaffold_Assembly.</title>
        <authorList>
            <person name="Stuart O.P."/>
            <person name="Cleave R."/>
            <person name="Magrath M.J.L."/>
            <person name="Mikheyev A.S."/>
        </authorList>
    </citation>
    <scope>NUCLEOTIDE SEQUENCE [LARGE SCALE GENOMIC DNA]</scope>
    <source>
        <strain evidence="1">Daus_M_001</strain>
        <tissue evidence="1">Leg muscle</tissue>
    </source>
</reference>
<sequence length="309" mass="34689">MKGDDWASVLHEVSKHRVNQWQRTPVLLVSVLELTIVLLVHTTPDTTLYFTAFIIGRGCGGRAISTLASHQGEPGSMFNPRPVHREFRMWESCRTMPLVGGFSRDLPFPPPLHSGAAPYSPQSPSSALKTSLLRAAQISSLTHSYPTKIRQHWHGSNVFRVHTINTYQNITQPIKIGTRSTRQEHYTPVRSLALSGEGALDKRGNVVLIAPTLLDPQTRTTAPGRWIALKGFDSKGQLLRTDEVNFRRSQIPRAALRDADWSDPFRSRLLMTPAEHYGNQHDRMHILLQTKGHFVAAQYGRLVSSRPVE</sequence>
<protein>
    <submittedName>
        <fullName evidence="1">Uncharacterized protein</fullName>
    </submittedName>
</protein>
<comment type="caution">
    <text evidence="1">The sequence shown here is derived from an EMBL/GenBank/DDBJ whole genome shotgun (WGS) entry which is preliminary data.</text>
</comment>
<name>A0ABQ9G3Y6_9NEOP</name>
<dbReference type="Proteomes" id="UP001159363">
    <property type="component" value="Chromosome 16"/>
</dbReference>
<evidence type="ECO:0000313" key="2">
    <source>
        <dbReference type="Proteomes" id="UP001159363"/>
    </source>
</evidence>